<dbReference type="EMBL" id="PZKC01000006">
    <property type="protein sequence ID" value="PTD96369.1"/>
    <property type="molecule type" value="Genomic_DNA"/>
</dbReference>
<dbReference type="OrthoDB" id="257751at2"/>
<proteinExistence type="inferred from homology"/>
<evidence type="ECO:0000256" key="1">
    <source>
        <dbReference type="ARBA" id="ARBA00022679"/>
    </source>
</evidence>
<keyword evidence="2 4" id="KW-0418">Kinase</keyword>
<dbReference type="SUPFAM" id="SSF53067">
    <property type="entry name" value="Actin-like ATPase domain"/>
    <property type="match status" value="1"/>
</dbReference>
<comment type="caution">
    <text evidence="4">The sequence shown here is derived from an EMBL/GenBank/DDBJ whole genome shotgun (WGS) entry which is preliminary data.</text>
</comment>
<reference evidence="4 5" key="2">
    <citation type="submission" date="2018-04" db="EMBL/GenBank/DDBJ databases">
        <title>Thauera lacus sp. nov., isolated from an saline lake in Inner Mongolia, China.</title>
        <authorList>
            <person name="Liang Q.-Y."/>
        </authorList>
    </citation>
    <scope>NUCLEOTIDE SEQUENCE [LARGE SCALE GENOMIC DNA]</scope>
    <source>
        <strain evidence="4 5">D20</strain>
    </source>
</reference>
<dbReference type="Gene3D" id="3.30.420.40">
    <property type="match status" value="1"/>
</dbReference>
<reference evidence="4 5" key="1">
    <citation type="submission" date="2018-03" db="EMBL/GenBank/DDBJ databases">
        <authorList>
            <person name="Keele B.F."/>
        </authorList>
    </citation>
    <scope>NUCLEOTIDE SEQUENCE [LARGE SCALE GENOMIC DNA]</scope>
    <source>
        <strain evidence="4 5">D20</strain>
    </source>
</reference>
<dbReference type="GO" id="GO:0005829">
    <property type="term" value="C:cytosol"/>
    <property type="evidence" value="ECO:0007669"/>
    <property type="project" value="TreeGrafter"/>
</dbReference>
<organism evidence="4 5">
    <name type="scientific">Pseudothauera lacus</name>
    <dbReference type="NCBI Taxonomy" id="2136175"/>
    <lineage>
        <taxon>Bacteria</taxon>
        <taxon>Pseudomonadati</taxon>
        <taxon>Pseudomonadota</taxon>
        <taxon>Betaproteobacteria</taxon>
        <taxon>Rhodocyclales</taxon>
        <taxon>Zoogloeaceae</taxon>
        <taxon>Pseudothauera</taxon>
    </lineage>
</organism>
<dbReference type="GO" id="GO:0004340">
    <property type="term" value="F:glucokinase activity"/>
    <property type="evidence" value="ECO:0007669"/>
    <property type="project" value="InterPro"/>
</dbReference>
<dbReference type="Pfam" id="PF02685">
    <property type="entry name" value="Glucokinase"/>
    <property type="match status" value="1"/>
</dbReference>
<dbReference type="InterPro" id="IPR043129">
    <property type="entry name" value="ATPase_NBD"/>
</dbReference>
<keyword evidence="5" id="KW-1185">Reference proteome</keyword>
<dbReference type="InterPro" id="IPR003836">
    <property type="entry name" value="Glucokinase"/>
</dbReference>
<protein>
    <submittedName>
        <fullName evidence="4">Glucokinase</fullName>
    </submittedName>
</protein>
<keyword evidence="1" id="KW-0808">Transferase</keyword>
<dbReference type="AlphaFoldDB" id="A0A2T4IF08"/>
<evidence type="ECO:0000313" key="4">
    <source>
        <dbReference type="EMBL" id="PTD96369.1"/>
    </source>
</evidence>
<dbReference type="RefSeq" id="WP_107493277.1">
    <property type="nucleotide sequence ID" value="NZ_PZKC01000006.1"/>
</dbReference>
<gene>
    <name evidence="4" type="ORF">C8261_08605</name>
</gene>
<accession>A0A2T4IF08</accession>
<dbReference type="PANTHER" id="PTHR47690:SF1">
    <property type="entry name" value="GLUCOKINASE"/>
    <property type="match status" value="1"/>
</dbReference>
<evidence type="ECO:0000256" key="2">
    <source>
        <dbReference type="ARBA" id="ARBA00022777"/>
    </source>
</evidence>
<dbReference type="Proteomes" id="UP000241193">
    <property type="component" value="Unassembled WGS sequence"/>
</dbReference>
<name>A0A2T4IF08_9RHOO</name>
<evidence type="ECO:0000313" key="5">
    <source>
        <dbReference type="Proteomes" id="UP000241193"/>
    </source>
</evidence>
<dbReference type="PANTHER" id="PTHR47690">
    <property type="entry name" value="GLUCOKINASE"/>
    <property type="match status" value="1"/>
</dbReference>
<comment type="similarity">
    <text evidence="3">Belongs to the bacterial glucokinase family.</text>
</comment>
<dbReference type="GO" id="GO:0005536">
    <property type="term" value="F:D-glucose binding"/>
    <property type="evidence" value="ECO:0007669"/>
    <property type="project" value="InterPro"/>
</dbReference>
<dbReference type="Gene3D" id="3.40.367.20">
    <property type="match status" value="1"/>
</dbReference>
<dbReference type="InterPro" id="IPR050201">
    <property type="entry name" value="Bacterial_glucokinase"/>
</dbReference>
<dbReference type="CDD" id="cd24008">
    <property type="entry name" value="ASKHA_NBD_GLK"/>
    <property type="match status" value="1"/>
</dbReference>
<sequence>MKVLAGDIGGTNSRLALVAVDASGACALSALRSFRNADFPSFEAVLDAYGGAHLAGLPVALAVAGPVGDGRVQLTNRGWDICAATLQARYRCSALRLFNDFEAAVYGVDTLCDDGVRVLQRGAANAAGLRLLVGAGTGFGVAFGAVHDDGTVQACSTEGGHIAFAPRNAVQDELLAFMRARHGRVSVERLLSGAGIEALHAFCRERHDQRPGPAPDAAGVVAAARAGDSAAAAAVALFVELLGQVTGDLALATGARGGVHVAGGIAPQLGELLDAATFCTAFADKGRFAAWMAALPVSLVKDPWLGLKGAALALRREMQACERGEGGG</sequence>
<dbReference type="GO" id="GO:0006096">
    <property type="term" value="P:glycolytic process"/>
    <property type="evidence" value="ECO:0007669"/>
    <property type="project" value="InterPro"/>
</dbReference>
<evidence type="ECO:0000256" key="3">
    <source>
        <dbReference type="RuleBase" id="RU004046"/>
    </source>
</evidence>
<dbReference type="GO" id="GO:0005524">
    <property type="term" value="F:ATP binding"/>
    <property type="evidence" value="ECO:0007669"/>
    <property type="project" value="InterPro"/>
</dbReference>